<comment type="similarity">
    <text evidence="2 7">Belongs to the acyl-CoA dehydrogenase family.</text>
</comment>
<keyword evidence="12" id="KW-1185">Reference proteome</keyword>
<name>U6ST86_9BACI</name>
<dbReference type="PIRSF" id="PIRSF016578">
    <property type="entry name" value="HsaA"/>
    <property type="match status" value="1"/>
</dbReference>
<accession>U6ST86</accession>
<dbReference type="SUPFAM" id="SSF56645">
    <property type="entry name" value="Acyl-CoA dehydrogenase NM domain-like"/>
    <property type="match status" value="1"/>
</dbReference>
<comment type="caution">
    <text evidence="11">The sequence shown here is derived from an EMBL/GenBank/DDBJ whole genome shotgun (WGS) entry which is preliminary data.</text>
</comment>
<evidence type="ECO:0000256" key="2">
    <source>
        <dbReference type="ARBA" id="ARBA00009347"/>
    </source>
</evidence>
<protein>
    <recommendedName>
        <fullName evidence="13">Acyl-CoA dehydrogenase</fullName>
    </recommendedName>
</protein>
<dbReference type="FunFam" id="2.40.110.10:FF:000002">
    <property type="entry name" value="Acyl-CoA dehydrogenase fadE12"/>
    <property type="match status" value="1"/>
</dbReference>
<evidence type="ECO:0000256" key="3">
    <source>
        <dbReference type="ARBA" id="ARBA00011738"/>
    </source>
</evidence>
<comment type="cofactor">
    <cofactor evidence="1 7">
        <name>FAD</name>
        <dbReference type="ChEBI" id="CHEBI:57692"/>
    </cofactor>
</comment>
<dbReference type="InterPro" id="IPR046373">
    <property type="entry name" value="Acyl-CoA_Oxase/DH_mid-dom_sf"/>
</dbReference>
<reference evidence="11 12" key="1">
    <citation type="journal article" date="2013" name="Genome Announc.">
        <title>Genome Sequence of the Extreme Obligate Alkaliphile Bacillus marmarensis Strain DSM 21297.</title>
        <authorList>
            <person name="Wernick D.G."/>
            <person name="Choi K.Y."/>
            <person name="Tat C.A."/>
            <person name="Lafontaine Rivera J.G."/>
            <person name="Liao J.C."/>
        </authorList>
    </citation>
    <scope>NUCLEOTIDE SEQUENCE [LARGE SCALE GENOMIC DNA]</scope>
    <source>
        <strain evidence="11 12">DSM 21297</strain>
    </source>
</reference>
<dbReference type="Gene3D" id="1.20.140.10">
    <property type="entry name" value="Butyryl-CoA Dehydrogenase, subunit A, domain 3"/>
    <property type="match status" value="1"/>
</dbReference>
<dbReference type="Proteomes" id="UP000017170">
    <property type="component" value="Unassembled WGS sequence"/>
</dbReference>
<evidence type="ECO:0000256" key="6">
    <source>
        <dbReference type="ARBA" id="ARBA00023002"/>
    </source>
</evidence>
<dbReference type="InterPro" id="IPR009100">
    <property type="entry name" value="AcylCoA_DH/oxidase_NM_dom_sf"/>
</dbReference>
<dbReference type="InterPro" id="IPR037069">
    <property type="entry name" value="AcylCoA_DH/ox_N_sf"/>
</dbReference>
<dbReference type="InterPro" id="IPR009075">
    <property type="entry name" value="AcylCo_DH/oxidase_C"/>
</dbReference>
<dbReference type="Pfam" id="PF02770">
    <property type="entry name" value="Acyl-CoA_dh_M"/>
    <property type="match status" value="1"/>
</dbReference>
<dbReference type="GO" id="GO:0050660">
    <property type="term" value="F:flavin adenine dinucleotide binding"/>
    <property type="evidence" value="ECO:0007669"/>
    <property type="project" value="InterPro"/>
</dbReference>
<comment type="subunit">
    <text evidence="3">Homodimer.</text>
</comment>
<evidence type="ECO:0000313" key="12">
    <source>
        <dbReference type="Proteomes" id="UP000017170"/>
    </source>
</evidence>
<dbReference type="Pfam" id="PF00441">
    <property type="entry name" value="Acyl-CoA_dh_1"/>
    <property type="match status" value="1"/>
</dbReference>
<dbReference type="Gene3D" id="2.40.110.10">
    <property type="entry name" value="Butyryl-CoA Dehydrogenase, subunit A, domain 2"/>
    <property type="match status" value="1"/>
</dbReference>
<evidence type="ECO:0000259" key="9">
    <source>
        <dbReference type="Pfam" id="PF02770"/>
    </source>
</evidence>
<dbReference type="RefSeq" id="WP_022626700.1">
    <property type="nucleotide sequence ID" value="NZ_ATAE01000005.1"/>
</dbReference>
<feature type="domain" description="Acyl-CoA dehydrogenase/oxidase C-terminal" evidence="8">
    <location>
        <begin position="238"/>
        <end position="386"/>
    </location>
</feature>
<dbReference type="Gene3D" id="1.10.540.10">
    <property type="entry name" value="Acyl-CoA dehydrogenase/oxidase, N-terminal domain"/>
    <property type="match status" value="1"/>
</dbReference>
<dbReference type="SUPFAM" id="SSF47203">
    <property type="entry name" value="Acyl-CoA dehydrogenase C-terminal domain-like"/>
    <property type="match status" value="1"/>
</dbReference>
<dbReference type="GO" id="GO:0003995">
    <property type="term" value="F:acyl-CoA dehydrogenase activity"/>
    <property type="evidence" value="ECO:0007669"/>
    <property type="project" value="TreeGrafter"/>
</dbReference>
<keyword evidence="5 7" id="KW-0274">FAD</keyword>
<evidence type="ECO:0000259" key="10">
    <source>
        <dbReference type="Pfam" id="PF02771"/>
    </source>
</evidence>
<feature type="domain" description="Acyl-CoA dehydrogenase/oxidase N-terminal" evidence="10">
    <location>
        <begin position="9"/>
        <end position="124"/>
    </location>
</feature>
<dbReference type="InterPro" id="IPR036250">
    <property type="entry name" value="AcylCo_DH-like_C"/>
</dbReference>
<dbReference type="PATRIC" id="fig|1188261.3.peg.288"/>
<proteinExistence type="inferred from homology"/>
<dbReference type="PANTHER" id="PTHR48083:SF13">
    <property type="entry name" value="ACYL-COA DEHYDROGENASE FAMILY MEMBER 11"/>
    <property type="match status" value="1"/>
</dbReference>
<dbReference type="PANTHER" id="PTHR48083">
    <property type="entry name" value="MEDIUM-CHAIN SPECIFIC ACYL-COA DEHYDROGENASE, MITOCHONDRIAL-RELATED"/>
    <property type="match status" value="1"/>
</dbReference>
<gene>
    <name evidence="11" type="ORF">A33I_04440</name>
</gene>
<dbReference type="Pfam" id="PF02771">
    <property type="entry name" value="Acyl-CoA_dh_N"/>
    <property type="match status" value="1"/>
</dbReference>
<organism evidence="11 12">
    <name type="scientific">Alkalihalophilus marmarensis DSM 21297</name>
    <dbReference type="NCBI Taxonomy" id="1188261"/>
    <lineage>
        <taxon>Bacteria</taxon>
        <taxon>Bacillati</taxon>
        <taxon>Bacillota</taxon>
        <taxon>Bacilli</taxon>
        <taxon>Bacillales</taxon>
        <taxon>Bacillaceae</taxon>
        <taxon>Alkalihalophilus</taxon>
    </lineage>
</organism>
<dbReference type="GO" id="GO:0005737">
    <property type="term" value="C:cytoplasm"/>
    <property type="evidence" value="ECO:0007669"/>
    <property type="project" value="TreeGrafter"/>
</dbReference>
<dbReference type="InterPro" id="IPR050741">
    <property type="entry name" value="Acyl-CoA_dehydrogenase"/>
</dbReference>
<sequence length="397" mass="44357">MFDFSPSVEQQEMIRKATTFMEEYVYPHEKYMVPHRGLPDEYLKPLQEKVKELGLWAGHLPKEYGGMGNGFVTLGLLSEVIGRSPIAPYIFGSMAPDAGNGEILVHAATPAQKEKYLVPLANGDIRSCFAMTEPEVSGSDPRTLQATAVEEEDCWVINGHKWFTTGALGSSFSIVMAVTDQDAHPHKKTSLFIVDNDNPGFEIVREVPVIGDHFAGGHCEVRYADCRIPKENLLGERGDGFKLAQLRLGPGRITHAMRWLGVCHRSMELMIDYALKRETRGKKLSEFQSIQNFIADSAAETQAARLMTLQAAWRLDQGDEARKEISLIKFFGAKVLHDVIDRAIQVHGALGVTGDTPLEGFYREARTARIYDGPDEVHRFVVARTLIKAYEKGEELY</sequence>
<dbReference type="InterPro" id="IPR006091">
    <property type="entry name" value="Acyl-CoA_Oxase/DH_mid-dom"/>
</dbReference>
<feature type="domain" description="Acyl-CoA oxidase/dehydrogenase middle" evidence="9">
    <location>
        <begin position="128"/>
        <end position="226"/>
    </location>
</feature>
<evidence type="ECO:0000313" key="11">
    <source>
        <dbReference type="EMBL" id="ERN54597.1"/>
    </source>
</evidence>
<keyword evidence="4 7" id="KW-0285">Flavoprotein</keyword>
<dbReference type="InterPro" id="IPR013786">
    <property type="entry name" value="AcylCoA_DH/ox_N"/>
</dbReference>
<evidence type="ECO:0000256" key="5">
    <source>
        <dbReference type="ARBA" id="ARBA00022827"/>
    </source>
</evidence>
<dbReference type="EMBL" id="ATAE01000005">
    <property type="protein sequence ID" value="ERN54597.1"/>
    <property type="molecule type" value="Genomic_DNA"/>
</dbReference>
<evidence type="ECO:0000256" key="7">
    <source>
        <dbReference type="RuleBase" id="RU362125"/>
    </source>
</evidence>
<evidence type="ECO:0008006" key="13">
    <source>
        <dbReference type="Google" id="ProtNLM"/>
    </source>
</evidence>
<dbReference type="GO" id="GO:0033539">
    <property type="term" value="P:fatty acid beta-oxidation using acyl-CoA dehydrogenase"/>
    <property type="evidence" value="ECO:0007669"/>
    <property type="project" value="TreeGrafter"/>
</dbReference>
<dbReference type="AlphaFoldDB" id="U6ST86"/>
<evidence type="ECO:0000256" key="4">
    <source>
        <dbReference type="ARBA" id="ARBA00022630"/>
    </source>
</evidence>
<evidence type="ECO:0000259" key="8">
    <source>
        <dbReference type="Pfam" id="PF00441"/>
    </source>
</evidence>
<keyword evidence="6 7" id="KW-0560">Oxidoreductase</keyword>
<evidence type="ECO:0000256" key="1">
    <source>
        <dbReference type="ARBA" id="ARBA00001974"/>
    </source>
</evidence>